<feature type="domain" description="Fibronectin type-III" evidence="12">
    <location>
        <begin position="1368"/>
        <end position="1459"/>
    </location>
</feature>
<proteinExistence type="inferred from homology"/>
<evidence type="ECO:0000256" key="7">
    <source>
        <dbReference type="ARBA" id="ARBA00023136"/>
    </source>
</evidence>
<keyword evidence="5" id="KW-0256">Endoplasmic reticulum</keyword>
<evidence type="ECO:0000256" key="9">
    <source>
        <dbReference type="ARBA" id="ARBA00023277"/>
    </source>
</evidence>
<evidence type="ECO:0000256" key="10">
    <source>
        <dbReference type="SAM" id="MobiDB-lite"/>
    </source>
</evidence>
<evidence type="ECO:0000256" key="5">
    <source>
        <dbReference type="ARBA" id="ARBA00022824"/>
    </source>
</evidence>
<gene>
    <name evidence="13" type="ORF">OKA05_10095</name>
</gene>
<dbReference type="SMART" id="SM00060">
    <property type="entry name" value="FN3"/>
    <property type="match status" value="7"/>
</dbReference>
<sequence length="2631" mass="276371">MKLKFLSRGSDRRFDVLPSSWRTTLNLSALMAMAFAPLAHAQQVGFNASLLKWPAGAANNKAKDVSSLQFGPDNRLYFTQVNGTVIACDVTRLGPNDYHAANAETINLVKLIPNHDDDGTYNPAPLMENGDLGFRQCTGLLVTGTAANPVVYVSSCDPRQGAGSGGTDFDLDTNSGIVSRLTKNASTGEWEKVDVVRGLPRSEENHANNGLTISADGNTLYLAQGGNTNAGAPSANFAYCAEYALSAAILSIDLVAINALPVQTDMHGQKYLYNLPTLNDPNPDRAHNGDGSDVNDPFGGNDGLNQAKLVQGGPVQVYASGFRNPYDVLIATTPGHVGKMYTFDNAANQGWGGYPKNEAVPATVTNEYVAGEPGTVNNKDGLYLISGPGYYRGHPSPIRANPAGAGWFWKVEDGPGAGLQFSAAPTTDWPPVPVSMADPQQGDFLMPGPLDGALITNTFSTTGLTEYTAPNFGGEMIGDILATQYNNQALQRIMMNGDGTVAENSSLLLKGTGYGTPLDVTCPGPGAAPTLWGTIFIGHHSSKISILEPTDFDSPGGGVCSGVFSFALDEDNDGYSNADEVSNNVDPCSPAVTPDDHDGDFLSNLLDSDDDNDGIVDTQDVFPIDALNGRSVSAPVNLDLFNDNEDLGGFFELGLRGVMLNPGQNYAAKMHVDDLIAGGTGGLFTDPFPGPGNPHGTSNTQLNGYLFGVSVDEFTGPVIASSKIGTPLFNSAPTAHQSQGMFIGNGDQDNYVKVAFNANNGAGGVEVVHEENGVILTQVIHPAPGLFAPGVLDVFAYCLVDPIAGTVHPGYSLNNGPITYVGSPLVVSGKILGAIRGSSAMALGMLATTGTVETPTFEATWDYLDVAPVTNTASAKLTISGAGTLSSSSTNTGGSFRLENNSTGGQKITSLSIDLRTGMMPDVVFDPAHTAGDHDGKAFQVDANAPEDLPAPTGTATHTFAAPHNGVDSGDGYGAITVDCSGLDFPAGRLLKFSSDIDPLSIKMTPTPVTGPGPFEAGSISGLEIVGATVTVTFDDGTVRKSRLGGLPGTSNANKGSGSDLSPAQLPTPSISVAGQASPFTTTTQPTVRVVGKPGATVQVGVFRSALRLTGHEPMYTVPGYQIDPYETNRVESYDYSEVTIGANGLVDMPLSLNYDEVLGGIHMVTAFLTDLNGHRSASSNVLTIEYDPTATPPNALFRINTGSNTSYTDTADQVWAADANTSTYNSTSGSVDTSALTAETPIAGTEDDVLYRTFRYDSSASSPLDFNFTVPNGDYEVRLHFAETWSGVTAVGQRVFDVLLEGNTAVNDLDVFAEAGSNAVLVKTLETTVNDGLLTLGLRHEVQNPFVCGIEILQLNVTGPDEEAPEPPALLTHSNLQSGSVQLAWSQASDNSGSIAGYRIYRDSLLAPLVETTSQSYQVTGLMPATEYTFGVEAFDAAGNVSTRTTLVLTTAADTQDPSAPGTLKGAPGNELAILSWLAATDDTRIQEYRISRDGNPPTTVTGLGYTDTGLTNGTLYEYSVVAVDVVGKLSSAVTVSVRPRALGPAIYRVDCGNVTGNYTDLDGRVWTVDTGYNPTANAVGPTPTTTVAISGTNAQEVYRTYRYKNRNSGVGTPMKYEFTLPNGQYELRLHFAELWTGATTPGARVFNVAVEGEPTFTNFDIFVEAGLNAALVKAIPVTVADGKMNIDFAVVTQNPQISGIEIFPLQEGPPDTTPPDAPANLVVSSKTDTSVSLAWDAPTDDATAWEVSQGSEVLGIVTATSYTITGLTPNTGYTYSVRARDAANNYSTPATLNVTTDPDTSPPSAPQNLTATPGNGIVILGWQAPTGEPVDHYQILRDEVELTTVTTPGFTDSTVTNGTTYVYKVKAVDAADNASAAATASTTPQSLGPAIYRINCGKLDGSHTDPGGNVWAADAPPYYNNNDTGTSSVTVTGTTAPEIYKTHRYKNRFSGVGTPLRYQLPVTNGIYEVRLHFAEVWTQAALGKRVFDVSLEGTLVLNDFDIFAEVGSNTALVKALPTSVSDGLLTIDLAVVVQNPQICAIEVYPVASGGSGTGDTVAPGTPGSPVAANLTQTSVDLSWSASTDNEGGSGVTGYHVFRRIPATQPVEEAQLIATVTGTSFADSGLAPATGYEYRVVAYDGANNASDPAILPVTTVTPDTTAPTSPNNLAATPSLGQVALSWQASSDIGGSGVKEYVVRRDSIEIATVTTPGYTDTGLIGNISVVYEVKAVDFAGNSSEFASTEATTPPDAEAPGAPRNLTAVPGNGSITFSWQAPLATNDVSSYQIWHNGSQVTTVGSPEYVATGLQNGQLYTYEVRTVDTSTNVSSYATASATPRALAGPAVRVNVGGGEYTDSLGNVWVEDSGFFNMGQTATNGSIPIAGTEEDSLYRSERYDGSPDGADLEFSTDVANGRYEVKLHFAETYNQITAAGQRVFDVYAQEQLAIDNLDIFDRVGLNAALVMVIPVTVTDGSLDIRFDHLDIQNPKICAIEVLAIVPPAPATFAEWLTSNNLPGQTTGDADGGGLSNLEEYELQLNPNDPNDDLEFRVTCTTEGASKLIALPALKPIGNYYVHRSDDLGDLDNVTNRIDTITKAEIEAMSPAERASYTIEDNTGGTRAFYQLFFVPVAE</sequence>
<keyword evidence="8" id="KW-0325">Glycoprotein</keyword>
<reference evidence="13 14" key="1">
    <citation type="submission" date="2022-10" db="EMBL/GenBank/DDBJ databases">
        <title>Luteolibacter arcticus strain CCTCC AB 2014275, whole genome shotgun sequencing project.</title>
        <authorList>
            <person name="Zhao G."/>
            <person name="Shen L."/>
        </authorList>
    </citation>
    <scope>NUCLEOTIDE SEQUENCE [LARGE SCALE GENOMIC DNA]</scope>
    <source>
        <strain evidence="13 14">CCTCC AB 2014275</strain>
    </source>
</reference>
<evidence type="ECO:0000256" key="1">
    <source>
        <dbReference type="ARBA" id="ARBA00004115"/>
    </source>
</evidence>
<dbReference type="InterPro" id="IPR008979">
    <property type="entry name" value="Galactose-bd-like_sf"/>
</dbReference>
<dbReference type="InterPro" id="IPR013783">
    <property type="entry name" value="Ig-like_fold"/>
</dbReference>
<dbReference type="SUPFAM" id="SSF75011">
    <property type="entry name" value="3-carboxy-cis,cis-mucoante lactonizing enzyme"/>
    <property type="match status" value="1"/>
</dbReference>
<dbReference type="EMBL" id="JAPDDT010000003">
    <property type="protein sequence ID" value="MCW1922902.1"/>
    <property type="molecule type" value="Genomic_DNA"/>
</dbReference>
<dbReference type="Pfam" id="PF11721">
    <property type="entry name" value="Malectin"/>
    <property type="match status" value="4"/>
</dbReference>
<dbReference type="InterPro" id="IPR039155">
    <property type="entry name" value="MLEC"/>
</dbReference>
<evidence type="ECO:0000313" key="14">
    <source>
        <dbReference type="Proteomes" id="UP001320876"/>
    </source>
</evidence>
<dbReference type="PANTHER" id="PTHR13460">
    <property type="match status" value="1"/>
</dbReference>
<feature type="region of interest" description="Disordered" evidence="10">
    <location>
        <begin position="1040"/>
        <end position="1067"/>
    </location>
</feature>
<evidence type="ECO:0000256" key="3">
    <source>
        <dbReference type="ARBA" id="ARBA00022692"/>
    </source>
</evidence>
<dbReference type="RefSeq" id="WP_264487008.1">
    <property type="nucleotide sequence ID" value="NZ_JAPDDT010000003.1"/>
</dbReference>
<keyword evidence="3" id="KW-0812">Transmembrane</keyword>
<accession>A0ABT3GH08</accession>
<dbReference type="InterPro" id="IPR021720">
    <property type="entry name" value="Malectin_dom"/>
</dbReference>
<evidence type="ECO:0000259" key="12">
    <source>
        <dbReference type="PROSITE" id="PS50853"/>
    </source>
</evidence>
<evidence type="ECO:0000256" key="2">
    <source>
        <dbReference type="ARBA" id="ARBA00009141"/>
    </source>
</evidence>
<evidence type="ECO:0000256" key="8">
    <source>
        <dbReference type="ARBA" id="ARBA00023180"/>
    </source>
</evidence>
<dbReference type="Pfam" id="PF00041">
    <property type="entry name" value="fn3"/>
    <property type="match status" value="3"/>
</dbReference>
<name>A0ABT3GH08_9BACT</name>
<dbReference type="InterPro" id="IPR003961">
    <property type="entry name" value="FN3_dom"/>
</dbReference>
<keyword evidence="4 11" id="KW-0732">Signal</keyword>
<dbReference type="Gene3D" id="2.60.40.10">
    <property type="entry name" value="Immunoglobulins"/>
    <property type="match status" value="7"/>
</dbReference>
<keyword evidence="6" id="KW-1133">Transmembrane helix</keyword>
<feature type="domain" description="Fibronectin type-III" evidence="12">
    <location>
        <begin position="1719"/>
        <end position="1805"/>
    </location>
</feature>
<evidence type="ECO:0000313" key="13">
    <source>
        <dbReference type="EMBL" id="MCW1922902.1"/>
    </source>
</evidence>
<dbReference type="InterPro" id="IPR036116">
    <property type="entry name" value="FN3_sf"/>
</dbReference>
<dbReference type="PANTHER" id="PTHR13460:SF0">
    <property type="entry name" value="MALECTIN"/>
    <property type="match status" value="1"/>
</dbReference>
<evidence type="ECO:0000256" key="4">
    <source>
        <dbReference type="ARBA" id="ARBA00022729"/>
    </source>
</evidence>
<dbReference type="CDD" id="cd00063">
    <property type="entry name" value="FN3"/>
    <property type="match status" value="5"/>
</dbReference>
<dbReference type="SUPFAM" id="SSF49785">
    <property type="entry name" value="Galactose-binding domain-like"/>
    <property type="match status" value="4"/>
</dbReference>
<protein>
    <submittedName>
        <fullName evidence="13">Malectin domain-containing carbohydrate-binding protein</fullName>
    </submittedName>
</protein>
<feature type="chain" id="PRO_5047451301" evidence="11">
    <location>
        <begin position="42"/>
        <end position="2631"/>
    </location>
</feature>
<feature type="signal peptide" evidence="11">
    <location>
        <begin position="1"/>
        <end position="41"/>
    </location>
</feature>
<feature type="domain" description="Fibronectin type-III" evidence="12">
    <location>
        <begin position="2254"/>
        <end position="2342"/>
    </location>
</feature>
<keyword evidence="9" id="KW-0119">Carbohydrate metabolism</keyword>
<keyword evidence="14" id="KW-1185">Reference proteome</keyword>
<comment type="similarity">
    <text evidence="2">Belongs to the malectin family.</text>
</comment>
<comment type="subcellular location">
    <subcellularLocation>
        <location evidence="1">Endoplasmic reticulum membrane</location>
        <topology evidence="1">Single-pass type I membrane protein</topology>
    </subcellularLocation>
</comment>
<dbReference type="SUPFAM" id="SSF49265">
    <property type="entry name" value="Fibronectin type III"/>
    <property type="match status" value="4"/>
</dbReference>
<dbReference type="PROSITE" id="PS50853">
    <property type="entry name" value="FN3"/>
    <property type="match status" value="5"/>
</dbReference>
<keyword evidence="7" id="KW-0472">Membrane</keyword>
<dbReference type="Gene3D" id="2.60.120.430">
    <property type="entry name" value="Galactose-binding lectin"/>
    <property type="match status" value="4"/>
</dbReference>
<evidence type="ECO:0000256" key="11">
    <source>
        <dbReference type="SAM" id="SignalP"/>
    </source>
</evidence>
<feature type="domain" description="Fibronectin type-III" evidence="12">
    <location>
        <begin position="2163"/>
        <end position="2251"/>
    </location>
</feature>
<evidence type="ECO:0000256" key="6">
    <source>
        <dbReference type="ARBA" id="ARBA00022989"/>
    </source>
</evidence>
<feature type="domain" description="Fibronectin type-III" evidence="12">
    <location>
        <begin position="2063"/>
        <end position="2161"/>
    </location>
</feature>
<organism evidence="13 14">
    <name type="scientific">Luteolibacter arcticus</name>
    <dbReference type="NCBI Taxonomy" id="1581411"/>
    <lineage>
        <taxon>Bacteria</taxon>
        <taxon>Pseudomonadati</taxon>
        <taxon>Verrucomicrobiota</taxon>
        <taxon>Verrucomicrobiia</taxon>
        <taxon>Verrucomicrobiales</taxon>
        <taxon>Verrucomicrobiaceae</taxon>
        <taxon>Luteolibacter</taxon>
    </lineage>
</organism>
<feature type="compositionally biased region" description="Polar residues" evidence="10">
    <location>
        <begin position="1049"/>
        <end position="1067"/>
    </location>
</feature>
<comment type="caution">
    <text evidence="13">The sequence shown here is derived from an EMBL/GenBank/DDBJ whole genome shotgun (WGS) entry which is preliminary data.</text>
</comment>
<dbReference type="Proteomes" id="UP001320876">
    <property type="component" value="Unassembled WGS sequence"/>
</dbReference>